<feature type="transmembrane region" description="Helical" evidence="11">
    <location>
        <begin position="6"/>
        <end position="25"/>
    </location>
</feature>
<evidence type="ECO:0000313" key="12">
    <source>
        <dbReference type="EMBL" id="KAH9422269.1"/>
    </source>
</evidence>
<reference evidence="12 13" key="2">
    <citation type="journal article" date="2022" name="Mol. Biol. Evol.">
        <title>Comparative Genomics Reveals Insights into the Divergent Evolution of Astigmatic Mites and Household Pest Adaptations.</title>
        <authorList>
            <person name="Xiong Q."/>
            <person name="Wan A.T."/>
            <person name="Liu X."/>
            <person name="Fung C.S."/>
            <person name="Xiao X."/>
            <person name="Malainual N."/>
            <person name="Hou J."/>
            <person name="Wang L."/>
            <person name="Wang M."/>
            <person name="Yang K.Y."/>
            <person name="Cui Y."/>
            <person name="Leung E.L."/>
            <person name="Nong W."/>
            <person name="Shin S.K."/>
            <person name="Au S.W."/>
            <person name="Jeong K.Y."/>
            <person name="Chew F.T."/>
            <person name="Hui J.H."/>
            <person name="Leung T.F."/>
            <person name="Tungtrongchitr A."/>
            <person name="Zhong N."/>
            <person name="Liu Z."/>
            <person name="Tsui S.K."/>
        </authorList>
    </citation>
    <scope>NUCLEOTIDE SEQUENCE [LARGE SCALE GENOMIC DNA]</scope>
    <source>
        <strain evidence="12">Derp</strain>
    </source>
</reference>
<keyword evidence="11" id="KW-0464">Manganese</keyword>
<evidence type="ECO:0000256" key="4">
    <source>
        <dbReference type="ARBA" id="ARBA00022679"/>
    </source>
</evidence>
<dbReference type="Gene3D" id="3.90.550.10">
    <property type="entry name" value="Spore Coat Polysaccharide Biosynthesis Protein SpsA, Chain A"/>
    <property type="match status" value="1"/>
</dbReference>
<dbReference type="EMBL" id="NJHN03000037">
    <property type="protein sequence ID" value="KAH9422269.1"/>
    <property type="molecule type" value="Genomic_DNA"/>
</dbReference>
<keyword evidence="6 11" id="KW-0735">Signal-anchor</keyword>
<name>A0ABQ8JI25_DERPT</name>
<keyword evidence="4 11" id="KW-0808">Transferase</keyword>
<dbReference type="SUPFAM" id="SSF53448">
    <property type="entry name" value="Nucleotide-diphospho-sugar transferases"/>
    <property type="match status" value="1"/>
</dbReference>
<comment type="catalytic activity">
    <reaction evidence="10 11">
        <text>3-O-(beta-D-galactosyl-(1-&gt;3)-beta-D-galactosyl-(1-&gt;4)-beta-D-xylosyl)-L-seryl-[protein] + UDP-alpha-D-glucuronate = 3-O-(beta-D-GlcA-(1-&gt;3)-beta-D-Gal-(1-&gt;3)-beta-D-Gal-(1-&gt;4)-beta-D-Xyl)-L-seryl-[protein] + UDP + H(+)</text>
        <dbReference type="Rhea" id="RHEA:24168"/>
        <dbReference type="Rhea" id="RHEA-COMP:12571"/>
        <dbReference type="Rhea" id="RHEA-COMP:12573"/>
        <dbReference type="ChEBI" id="CHEBI:15378"/>
        <dbReference type="ChEBI" id="CHEBI:58052"/>
        <dbReference type="ChEBI" id="CHEBI:58223"/>
        <dbReference type="ChEBI" id="CHEBI:132090"/>
        <dbReference type="ChEBI" id="CHEBI:132093"/>
        <dbReference type="EC" id="2.4.1.135"/>
    </reaction>
</comment>
<protein>
    <recommendedName>
        <fullName evidence="3 11">Galactosylgalactosylxylosylprotein 3-beta-glucuronosyltransferase</fullName>
        <ecNumber evidence="3 11">2.4.1.135</ecNumber>
    </recommendedName>
</protein>
<dbReference type="EC" id="2.4.1.135" evidence="3 11"/>
<dbReference type="InterPro" id="IPR005027">
    <property type="entry name" value="Glyco_trans_43"/>
</dbReference>
<dbReference type="Proteomes" id="UP000887458">
    <property type="component" value="Unassembled WGS sequence"/>
</dbReference>
<dbReference type="PANTHER" id="PTHR10896">
    <property type="entry name" value="GALACTOSYLGALACTOSYLXYLOSYLPROTEIN 3-BETA-GLUCURONOSYLTRANSFERASE BETA-1,3-GLUCURONYLTRANSFERASE"/>
    <property type="match status" value="1"/>
</dbReference>
<dbReference type="PANTHER" id="PTHR10896:SF65">
    <property type="entry name" value="GALACTOSYLGALACTOSYLXYLOSYLPROTEIN 3-BETA-GLUCURONOSYLTRANSFERASE 3"/>
    <property type="match status" value="1"/>
</dbReference>
<comment type="similarity">
    <text evidence="2 11">Belongs to the glycosyltransferase 43 family.</text>
</comment>
<evidence type="ECO:0000256" key="1">
    <source>
        <dbReference type="ARBA" id="ARBA00004606"/>
    </source>
</evidence>
<reference evidence="12 13" key="1">
    <citation type="journal article" date="2018" name="J. Allergy Clin. Immunol.">
        <title>High-quality assembly of Dermatophagoides pteronyssinus genome and transcriptome reveals a wide range of novel allergens.</title>
        <authorList>
            <person name="Liu X.Y."/>
            <person name="Yang K.Y."/>
            <person name="Wang M.Q."/>
            <person name="Kwok J.S."/>
            <person name="Zeng X."/>
            <person name="Yang Z."/>
            <person name="Xiao X.J."/>
            <person name="Lau C.P."/>
            <person name="Li Y."/>
            <person name="Huang Z.M."/>
            <person name="Ba J.G."/>
            <person name="Yim A.K."/>
            <person name="Ouyang C.Y."/>
            <person name="Ngai S.M."/>
            <person name="Chan T.F."/>
            <person name="Leung E.L."/>
            <person name="Liu L."/>
            <person name="Liu Z.G."/>
            <person name="Tsui S.K."/>
        </authorList>
    </citation>
    <scope>NUCLEOTIDE SEQUENCE [LARGE SCALE GENOMIC DNA]</scope>
    <source>
        <strain evidence="12">Derp</strain>
    </source>
</reference>
<evidence type="ECO:0000256" key="10">
    <source>
        <dbReference type="ARBA" id="ARBA00047979"/>
    </source>
</evidence>
<keyword evidence="7 11" id="KW-1133">Transmembrane helix</keyword>
<gene>
    <name evidence="12" type="primary">B3GAT1</name>
    <name evidence="12" type="ORF">DERP_002566</name>
</gene>
<evidence type="ECO:0000256" key="5">
    <source>
        <dbReference type="ARBA" id="ARBA00022692"/>
    </source>
</evidence>
<accession>A0ABQ8JI25</accession>
<evidence type="ECO:0000256" key="3">
    <source>
        <dbReference type="ARBA" id="ARBA00012641"/>
    </source>
</evidence>
<dbReference type="Pfam" id="PF03360">
    <property type="entry name" value="Glyco_transf_43"/>
    <property type="match status" value="1"/>
</dbReference>
<comment type="caution">
    <text evidence="12">The sequence shown here is derived from an EMBL/GenBank/DDBJ whole genome shotgun (WGS) entry which is preliminary data.</text>
</comment>
<evidence type="ECO:0000256" key="11">
    <source>
        <dbReference type="RuleBase" id="RU363127"/>
    </source>
</evidence>
<comment type="subcellular location">
    <subcellularLocation>
        <location evidence="11">Golgi apparatus membrane</location>
        <topology evidence="11">Single-pass type II membrane protein</topology>
    </subcellularLocation>
    <subcellularLocation>
        <location evidence="1">Membrane</location>
        <topology evidence="1">Single-pass type II membrane protein</topology>
    </subcellularLocation>
</comment>
<evidence type="ECO:0000256" key="6">
    <source>
        <dbReference type="ARBA" id="ARBA00022968"/>
    </source>
</evidence>
<keyword evidence="9" id="KW-0325">Glycoprotein</keyword>
<evidence type="ECO:0000256" key="8">
    <source>
        <dbReference type="ARBA" id="ARBA00023136"/>
    </source>
</evidence>
<evidence type="ECO:0000256" key="9">
    <source>
        <dbReference type="ARBA" id="ARBA00023180"/>
    </source>
</evidence>
<keyword evidence="13" id="KW-1185">Reference proteome</keyword>
<proteinExistence type="inferred from homology"/>
<evidence type="ECO:0000256" key="2">
    <source>
        <dbReference type="ARBA" id="ARBA00007706"/>
    </source>
</evidence>
<keyword evidence="11" id="KW-0333">Golgi apparatus</keyword>
<dbReference type="CDD" id="cd00218">
    <property type="entry name" value="GlcAT-I"/>
    <property type="match status" value="1"/>
</dbReference>
<sequence>MKLTNILQITILLLLFLIFINYFLVYNQQQKCSDKINDNQISEQNADTKIYFITPTYSRPVQQAELTRLSHTLLLVPNLHWILVEDSDQKTSFITEFLQQILRMKIYKNFQYTHLNVETPKSFRTNNQLDPNWLKPRGVWQRNEALRWLRENLTNIVIEKGIVYFGDDDNTYDLRLFEEIRSTQKVSVFPVGLVGGLMVEKPMVKNGKVIGFNSIWKPKRKFPIDMSGFAINLQLIREKNDAYFSPYVPRGYQETHLLTQFIHSIDDLEPRADLCTKTLVWHTRTELPKLKKIKLKT</sequence>
<dbReference type="InterPro" id="IPR029044">
    <property type="entry name" value="Nucleotide-diphossugar_trans"/>
</dbReference>
<comment type="cofactor">
    <cofactor evidence="11">
        <name>Mn(2+)</name>
        <dbReference type="ChEBI" id="CHEBI:29035"/>
    </cofactor>
</comment>
<keyword evidence="11" id="KW-0479">Metal-binding</keyword>
<evidence type="ECO:0000313" key="13">
    <source>
        <dbReference type="Proteomes" id="UP000887458"/>
    </source>
</evidence>
<keyword evidence="5 11" id="KW-0812">Transmembrane</keyword>
<keyword evidence="8 11" id="KW-0472">Membrane</keyword>
<organism evidence="12 13">
    <name type="scientific">Dermatophagoides pteronyssinus</name>
    <name type="common">European house dust mite</name>
    <dbReference type="NCBI Taxonomy" id="6956"/>
    <lineage>
        <taxon>Eukaryota</taxon>
        <taxon>Metazoa</taxon>
        <taxon>Ecdysozoa</taxon>
        <taxon>Arthropoda</taxon>
        <taxon>Chelicerata</taxon>
        <taxon>Arachnida</taxon>
        <taxon>Acari</taxon>
        <taxon>Acariformes</taxon>
        <taxon>Sarcoptiformes</taxon>
        <taxon>Astigmata</taxon>
        <taxon>Psoroptidia</taxon>
        <taxon>Analgoidea</taxon>
        <taxon>Pyroglyphidae</taxon>
        <taxon>Dermatophagoidinae</taxon>
        <taxon>Dermatophagoides</taxon>
    </lineage>
</organism>
<comment type="pathway">
    <text evidence="11">Protein modification; protein glycosylation.</text>
</comment>
<evidence type="ECO:0000256" key="7">
    <source>
        <dbReference type="ARBA" id="ARBA00022989"/>
    </source>
</evidence>